<dbReference type="Pfam" id="PF24703">
    <property type="entry name" value="DUF7666"/>
    <property type="match status" value="1"/>
</dbReference>
<protein>
    <recommendedName>
        <fullName evidence="1">DUF7666 domain-containing protein</fullName>
    </recommendedName>
</protein>
<evidence type="ECO:0000313" key="2">
    <source>
        <dbReference type="EMBL" id="DAE11319.1"/>
    </source>
</evidence>
<organism evidence="2">
    <name type="scientific">Myoviridae sp. ctq9w2</name>
    <dbReference type="NCBI Taxonomy" id="2825177"/>
    <lineage>
        <taxon>Viruses</taxon>
        <taxon>Duplodnaviria</taxon>
        <taxon>Heunggongvirae</taxon>
        <taxon>Uroviricota</taxon>
        <taxon>Caudoviricetes</taxon>
    </lineage>
</organism>
<evidence type="ECO:0000259" key="1">
    <source>
        <dbReference type="Pfam" id="PF24703"/>
    </source>
</evidence>
<dbReference type="InterPro" id="IPR056083">
    <property type="entry name" value="DUF7666"/>
</dbReference>
<feature type="domain" description="DUF7666" evidence="1">
    <location>
        <begin position="1"/>
        <end position="95"/>
    </location>
</feature>
<dbReference type="EMBL" id="BK015530">
    <property type="protein sequence ID" value="DAE11319.1"/>
    <property type="molecule type" value="Genomic_DNA"/>
</dbReference>
<name>A0A8S5PWA1_9CAUD</name>
<sequence>MRAYKGFHKDLNCTMGKGVFYYEPGKWYSEEEARCANTGFHATDNPLEVLRWYSNEGDRYFAVELRGNIDEDGIGSRIAAPEIMLVKELTIDDLYRLGVLWISKHPKADLAAVVREESGEAYRDGNVIVRGKNPRARGKAGDNLYIVRDDGDGDIVEIGAFKVDGIKILPDVYYDAKGRRVNEKK</sequence>
<reference evidence="2" key="1">
    <citation type="journal article" date="2021" name="Proc. Natl. Acad. Sci. U.S.A.">
        <title>A Catalog of Tens of Thousands of Viruses from Human Metagenomes Reveals Hidden Associations with Chronic Diseases.</title>
        <authorList>
            <person name="Tisza M.J."/>
            <person name="Buck C.B."/>
        </authorList>
    </citation>
    <scope>NUCLEOTIDE SEQUENCE</scope>
    <source>
        <strain evidence="2">Ctq9w2</strain>
    </source>
</reference>
<proteinExistence type="predicted"/>
<accession>A0A8S5PWA1</accession>